<keyword evidence="3" id="KW-1185">Reference proteome</keyword>
<dbReference type="EMBL" id="JAAMPC010000017">
    <property type="protein sequence ID" value="KAG2249041.1"/>
    <property type="molecule type" value="Genomic_DNA"/>
</dbReference>
<keyword evidence="1" id="KW-0812">Transmembrane</keyword>
<accession>A0A8X7PBU5</accession>
<evidence type="ECO:0000313" key="2">
    <source>
        <dbReference type="EMBL" id="KAG2249041.1"/>
    </source>
</evidence>
<comment type="caution">
    <text evidence="2">The sequence shown here is derived from an EMBL/GenBank/DDBJ whole genome shotgun (WGS) entry which is preliminary data.</text>
</comment>
<gene>
    <name evidence="2" type="ORF">Bca52824_088669</name>
</gene>
<feature type="transmembrane region" description="Helical" evidence="1">
    <location>
        <begin position="303"/>
        <end position="323"/>
    </location>
</feature>
<protein>
    <submittedName>
        <fullName evidence="2">Uncharacterized protein</fullName>
    </submittedName>
</protein>
<proteinExistence type="predicted"/>
<organism evidence="2 3">
    <name type="scientific">Brassica carinata</name>
    <name type="common">Ethiopian mustard</name>
    <name type="synonym">Abyssinian cabbage</name>
    <dbReference type="NCBI Taxonomy" id="52824"/>
    <lineage>
        <taxon>Eukaryota</taxon>
        <taxon>Viridiplantae</taxon>
        <taxon>Streptophyta</taxon>
        <taxon>Embryophyta</taxon>
        <taxon>Tracheophyta</taxon>
        <taxon>Spermatophyta</taxon>
        <taxon>Magnoliopsida</taxon>
        <taxon>eudicotyledons</taxon>
        <taxon>Gunneridae</taxon>
        <taxon>Pentapetalae</taxon>
        <taxon>rosids</taxon>
        <taxon>malvids</taxon>
        <taxon>Brassicales</taxon>
        <taxon>Brassicaceae</taxon>
        <taxon>Brassiceae</taxon>
        <taxon>Brassica</taxon>
    </lineage>
</organism>
<sequence>MLSLVENNKFSQERVPYFVCFLRCRSKLSPGQNHQILPTLHSASLFTCTLTHHSPSLKCKFRIWKLRFPNLASGGVVSFVFFGATRFGSKGLYPNLVVRVCGIITVLRPFIPSPQALTHISTLKPPSRMATKNGGGGGLPVSASDTSFAYRLLSPVVYMYLFGCVDETSFAYGLHYPVIYRSLLGCVDWPLISPCFDLPTSRPCKVLHAHLSSLFTTYSATVEWFRQLCMAGDIPMGLVSFGSTFVTSSSIYIALARASAVCSSLMGFIPDVGVVFVYLSSWWQVEEKLIVIFIPMNMDVAGFNFPVVPRLNQSFFLIFLLIWSKLDEQVSLILQGSSSYRMLFSAYGAVCVVLRVTLDAVFKEAYDVVVVRFHMALSCDLYRHSICYVVVVVCLAVNSLFVWSFVGV</sequence>
<dbReference type="AlphaFoldDB" id="A0A8X7PBU5"/>
<feature type="transmembrane region" description="Helical" evidence="1">
    <location>
        <begin position="262"/>
        <end position="283"/>
    </location>
</feature>
<reference evidence="2 3" key="1">
    <citation type="submission" date="2020-02" db="EMBL/GenBank/DDBJ databases">
        <authorList>
            <person name="Ma Q."/>
            <person name="Huang Y."/>
            <person name="Song X."/>
            <person name="Pei D."/>
        </authorList>
    </citation>
    <scope>NUCLEOTIDE SEQUENCE [LARGE SCALE GENOMIC DNA]</scope>
    <source>
        <strain evidence="2">Sxm20200214</strain>
        <tissue evidence="2">Leaf</tissue>
    </source>
</reference>
<name>A0A8X7PBU5_BRACI</name>
<keyword evidence="1" id="KW-1133">Transmembrane helix</keyword>
<feature type="transmembrane region" description="Helical" evidence="1">
    <location>
        <begin position="234"/>
        <end position="255"/>
    </location>
</feature>
<keyword evidence="1" id="KW-0472">Membrane</keyword>
<feature type="transmembrane region" description="Helical" evidence="1">
    <location>
        <begin position="382"/>
        <end position="406"/>
    </location>
</feature>
<evidence type="ECO:0000313" key="3">
    <source>
        <dbReference type="Proteomes" id="UP000886595"/>
    </source>
</evidence>
<evidence type="ECO:0000256" key="1">
    <source>
        <dbReference type="SAM" id="Phobius"/>
    </source>
</evidence>
<dbReference type="Proteomes" id="UP000886595">
    <property type="component" value="Unassembled WGS sequence"/>
</dbReference>